<dbReference type="PANTHER" id="PTHR10900:SF80">
    <property type="entry name" value="FASCICLIN-1"/>
    <property type="match status" value="1"/>
</dbReference>
<evidence type="ECO:0000259" key="1">
    <source>
        <dbReference type="PROSITE" id="PS50213"/>
    </source>
</evidence>
<dbReference type="PROSITE" id="PS50213">
    <property type="entry name" value="FAS1"/>
    <property type="match status" value="3"/>
</dbReference>
<dbReference type="SMART" id="SM00554">
    <property type="entry name" value="FAS1"/>
    <property type="match status" value="4"/>
</dbReference>
<protein>
    <recommendedName>
        <fullName evidence="1">FAS1 domain-containing protein</fullName>
    </recommendedName>
</protein>
<dbReference type="Gene3D" id="2.30.180.10">
    <property type="entry name" value="FAS1 domain"/>
    <property type="match status" value="4"/>
</dbReference>
<organism evidence="2 3">
    <name type="scientific">Molorchus minor</name>
    <dbReference type="NCBI Taxonomy" id="1323400"/>
    <lineage>
        <taxon>Eukaryota</taxon>
        <taxon>Metazoa</taxon>
        <taxon>Ecdysozoa</taxon>
        <taxon>Arthropoda</taxon>
        <taxon>Hexapoda</taxon>
        <taxon>Insecta</taxon>
        <taxon>Pterygota</taxon>
        <taxon>Neoptera</taxon>
        <taxon>Endopterygota</taxon>
        <taxon>Coleoptera</taxon>
        <taxon>Polyphaga</taxon>
        <taxon>Cucujiformia</taxon>
        <taxon>Chrysomeloidea</taxon>
        <taxon>Cerambycidae</taxon>
        <taxon>Lamiinae</taxon>
        <taxon>Monochamini</taxon>
        <taxon>Molorchus</taxon>
    </lineage>
</organism>
<proteinExistence type="predicted"/>
<dbReference type="InterPro" id="IPR036378">
    <property type="entry name" value="FAS1_dom_sf"/>
</dbReference>
<evidence type="ECO:0000313" key="2">
    <source>
        <dbReference type="EMBL" id="KAJ8980745.1"/>
    </source>
</evidence>
<name>A0ABQ9JRQ3_9CUCU</name>
<comment type="caution">
    <text evidence="2">The sequence shown here is derived from an EMBL/GenBank/DDBJ whole genome shotgun (WGS) entry which is preliminary data.</text>
</comment>
<sequence length="624" mass="70524">IVPTPTFFFYFQFYSLLEHSKLANFTLGFKQVTIFAPINTAFQKMGDIKEDTNDLVLYHMSSIPRKTNELGTSYTSLSSELSGNPPLWIAHVRGQYHDDIYVNNARVLLQSVQYNGHQYGTNSGKDHMNLVLHKIDEVLVPTISHKLASNRIYNPTAWEFLEKYESLMQVQDTHRVRNFRQKIEENNKQDIFNTEGGHTFFIPVDEGFGNGRAALVDAKTIDGHVIPKQVLFTTPTKKDIPYQTLANDQNNIRVIIFFTQEQRGSTVINYVKSHTLFGDGKHTPGVVLAEIVKPNIPVKNGVIHLIHKPLMVVDSTVRELLQEHMDYICSIGNTARGENFKEPEYLDYADNPDYARNNQNPVPTLARGKYLYFNVVQAGDNKTLTVEGGGVNATVIQPDLAATNGVIHIIDRVFGVPYTTVYDKLATDAVVRDSFMLGNLQGFNEQLKDTTKKFTYFVPSNRAWADAKVALPSAIRKLFMREYAYHATATLENHLVISDAAFTMERIKQLTNETNAFGIRRNIELPTARGSLKLYVEDRGDSNNLGQPVVDLYNCICILLDFIIHWKGEKIPVFRPNVECTNGIIHIIDAPFLKEGDIQVSSASVLYIAPQILMIMIAKFLLLE</sequence>
<dbReference type="Pfam" id="PF02469">
    <property type="entry name" value="Fasciclin"/>
    <property type="match status" value="4"/>
</dbReference>
<feature type="domain" description="FAS1" evidence="1">
    <location>
        <begin position="418"/>
        <end position="592"/>
    </location>
</feature>
<dbReference type="SUPFAM" id="SSF82153">
    <property type="entry name" value="FAS1 domain"/>
    <property type="match status" value="4"/>
</dbReference>
<dbReference type="InterPro" id="IPR000782">
    <property type="entry name" value="FAS1_domain"/>
</dbReference>
<keyword evidence="3" id="KW-1185">Reference proteome</keyword>
<gene>
    <name evidence="2" type="ORF">NQ317_011394</name>
</gene>
<dbReference type="InterPro" id="IPR050904">
    <property type="entry name" value="Adhesion/Biosynth-related"/>
</dbReference>
<dbReference type="Proteomes" id="UP001162164">
    <property type="component" value="Unassembled WGS sequence"/>
</dbReference>
<feature type="domain" description="FAS1" evidence="1">
    <location>
        <begin position="163"/>
        <end position="310"/>
    </location>
</feature>
<feature type="domain" description="FAS1" evidence="1">
    <location>
        <begin position="1"/>
        <end position="139"/>
    </location>
</feature>
<reference evidence="2" key="1">
    <citation type="journal article" date="2023" name="Insect Mol. Biol.">
        <title>Genome sequencing provides insights into the evolution of gene families encoding plant cell wall-degrading enzymes in longhorned beetles.</title>
        <authorList>
            <person name="Shin N.R."/>
            <person name="Okamura Y."/>
            <person name="Kirsch R."/>
            <person name="Pauchet Y."/>
        </authorList>
    </citation>
    <scope>NUCLEOTIDE SEQUENCE</scope>
    <source>
        <strain evidence="2">MMC_N1</strain>
    </source>
</reference>
<evidence type="ECO:0000313" key="3">
    <source>
        <dbReference type="Proteomes" id="UP001162164"/>
    </source>
</evidence>
<dbReference type="EMBL" id="JAPWTJ010000238">
    <property type="protein sequence ID" value="KAJ8980745.1"/>
    <property type="molecule type" value="Genomic_DNA"/>
</dbReference>
<dbReference type="PANTHER" id="PTHR10900">
    <property type="entry name" value="PERIOSTIN-RELATED"/>
    <property type="match status" value="1"/>
</dbReference>
<feature type="non-terminal residue" evidence="2">
    <location>
        <position position="1"/>
    </location>
</feature>
<accession>A0ABQ9JRQ3</accession>